<keyword evidence="2 6" id="KW-0812">Transmembrane</keyword>
<dbReference type="InterPro" id="IPR019533">
    <property type="entry name" value="Peptidase_S26"/>
</dbReference>
<gene>
    <name evidence="7" type="ORF">ACFQJ7_08645</name>
</gene>
<comment type="caution">
    <text evidence="7">The sequence shown here is derived from an EMBL/GenBank/DDBJ whole genome shotgun (WGS) entry which is preliminary data.</text>
</comment>
<feature type="compositionally biased region" description="Acidic residues" evidence="5">
    <location>
        <begin position="1"/>
        <end position="10"/>
    </location>
</feature>
<evidence type="ECO:0000256" key="6">
    <source>
        <dbReference type="SAM" id="Phobius"/>
    </source>
</evidence>
<evidence type="ECO:0000256" key="3">
    <source>
        <dbReference type="ARBA" id="ARBA00022989"/>
    </source>
</evidence>
<dbReference type="EMBL" id="JBHSZQ010000015">
    <property type="protein sequence ID" value="MFC7126102.1"/>
    <property type="molecule type" value="Genomic_DNA"/>
</dbReference>
<dbReference type="SUPFAM" id="SSF51306">
    <property type="entry name" value="LexA/Signal peptidase"/>
    <property type="match status" value="1"/>
</dbReference>
<keyword evidence="3 6" id="KW-1133">Transmembrane helix</keyword>
<evidence type="ECO:0000256" key="4">
    <source>
        <dbReference type="ARBA" id="ARBA00023136"/>
    </source>
</evidence>
<feature type="compositionally biased region" description="Basic and acidic residues" evidence="5">
    <location>
        <begin position="37"/>
        <end position="53"/>
    </location>
</feature>
<name>A0ABD5X7W1_9EURY</name>
<evidence type="ECO:0000256" key="1">
    <source>
        <dbReference type="ARBA" id="ARBA00004370"/>
    </source>
</evidence>
<evidence type="ECO:0000256" key="5">
    <source>
        <dbReference type="SAM" id="MobiDB-lite"/>
    </source>
</evidence>
<feature type="region of interest" description="Disordered" evidence="5">
    <location>
        <begin position="1"/>
        <end position="88"/>
    </location>
</feature>
<accession>A0ABD5X7W1</accession>
<feature type="compositionally biased region" description="Basic and acidic residues" evidence="5">
    <location>
        <begin position="61"/>
        <end position="71"/>
    </location>
</feature>
<proteinExistence type="predicted"/>
<evidence type="ECO:0000256" key="2">
    <source>
        <dbReference type="ARBA" id="ARBA00022692"/>
    </source>
</evidence>
<dbReference type="PANTHER" id="PTHR10806:SF6">
    <property type="entry name" value="SIGNAL PEPTIDASE COMPLEX CATALYTIC SUBUNIT SEC11"/>
    <property type="match status" value="1"/>
</dbReference>
<dbReference type="InterPro" id="IPR036286">
    <property type="entry name" value="LexA/Signal_pep-like_sf"/>
</dbReference>
<dbReference type="InterPro" id="IPR001733">
    <property type="entry name" value="Peptidase_S26B"/>
</dbReference>
<dbReference type="CDD" id="cd06530">
    <property type="entry name" value="S26_SPase_I"/>
    <property type="match status" value="1"/>
</dbReference>
<dbReference type="PANTHER" id="PTHR10806">
    <property type="entry name" value="SIGNAL PEPTIDASE COMPLEX CATALYTIC SUBUNIT SEC11"/>
    <property type="match status" value="1"/>
</dbReference>
<dbReference type="AlphaFoldDB" id="A0ABD5X7W1"/>
<reference evidence="7 8" key="1">
    <citation type="journal article" date="2014" name="Int. J. Syst. Evol. Microbiol.">
        <title>Complete genome sequence of Corynebacterium casei LMG S-19264T (=DSM 44701T), isolated from a smear-ripened cheese.</title>
        <authorList>
            <consortium name="US DOE Joint Genome Institute (JGI-PGF)"/>
            <person name="Walter F."/>
            <person name="Albersmeier A."/>
            <person name="Kalinowski J."/>
            <person name="Ruckert C."/>
        </authorList>
    </citation>
    <scope>NUCLEOTIDE SEQUENCE [LARGE SCALE GENOMIC DNA]</scope>
    <source>
        <strain evidence="7 8">CGMCC 4.7215</strain>
    </source>
</reference>
<dbReference type="Proteomes" id="UP001596414">
    <property type="component" value="Unassembled WGS sequence"/>
</dbReference>
<sequence>MTAPGDDSESDPTSRNEDTGLSPADQDDSATESADIGPERKHTATESTERQETQNDSVDITEWHKQDDKHRPPAIGQREQQSVTADGESGATWKLFTRDLVTSVLAVLLLGAYLFAISGVWPPMVAIESGSMEPHMEIDDLVFLMDADRFHPDEAHEETGVVTAAVGNETGYSSYGNSGDVIVFTPDGNGDTTPIIHRAMFWVGAGDNWCAQANPEYLGSLDTDDKKCVAANAGFITKGDNNNRYDQASIQAENPVKPEWVVGTAEVRIPHLGWFRLQTQ</sequence>
<keyword evidence="4 6" id="KW-0472">Membrane</keyword>
<dbReference type="RefSeq" id="WP_267638871.1">
    <property type="nucleotide sequence ID" value="NZ_JAODIY010000044.1"/>
</dbReference>
<comment type="subcellular location">
    <subcellularLocation>
        <location evidence="1">Membrane</location>
    </subcellularLocation>
</comment>
<dbReference type="GO" id="GO:0016020">
    <property type="term" value="C:membrane"/>
    <property type="evidence" value="ECO:0007669"/>
    <property type="project" value="UniProtKB-SubCell"/>
</dbReference>
<evidence type="ECO:0000313" key="8">
    <source>
        <dbReference type="Proteomes" id="UP001596414"/>
    </source>
</evidence>
<protein>
    <submittedName>
        <fullName evidence="7">S26 family signal peptidase</fullName>
    </submittedName>
</protein>
<feature type="transmembrane region" description="Helical" evidence="6">
    <location>
        <begin position="100"/>
        <end position="121"/>
    </location>
</feature>
<organism evidence="7 8">
    <name type="scientific">Halovenus rubra</name>
    <dbReference type="NCBI Taxonomy" id="869890"/>
    <lineage>
        <taxon>Archaea</taxon>
        <taxon>Methanobacteriati</taxon>
        <taxon>Methanobacteriota</taxon>
        <taxon>Stenosarchaea group</taxon>
        <taxon>Halobacteria</taxon>
        <taxon>Halobacteriales</taxon>
        <taxon>Haloarculaceae</taxon>
        <taxon>Halovenus</taxon>
    </lineage>
</organism>
<evidence type="ECO:0000313" key="7">
    <source>
        <dbReference type="EMBL" id="MFC7126102.1"/>
    </source>
</evidence>